<dbReference type="EC" id="3.5.2.7" evidence="1"/>
<dbReference type="Proteomes" id="UP000295626">
    <property type="component" value="Unassembled WGS sequence"/>
</dbReference>
<reference evidence="1 2" key="1">
    <citation type="submission" date="2019-02" db="EMBL/GenBank/DDBJ databases">
        <title>Draft genome sequences of novel Actinobacteria.</title>
        <authorList>
            <person name="Sahin N."/>
            <person name="Ay H."/>
            <person name="Saygin H."/>
        </authorList>
    </citation>
    <scope>NUCLEOTIDE SEQUENCE [LARGE SCALE GENOMIC DNA]</scope>
    <source>
        <strain evidence="1 2">JCM 30529</strain>
    </source>
</reference>
<keyword evidence="1" id="KW-0378">Hydrolase</keyword>
<keyword evidence="2" id="KW-1185">Reference proteome</keyword>
<organism evidence="1 2">
    <name type="scientific">Micromonospora fluostatini</name>
    <dbReference type="NCBI Taxonomy" id="1629071"/>
    <lineage>
        <taxon>Bacteria</taxon>
        <taxon>Bacillati</taxon>
        <taxon>Actinomycetota</taxon>
        <taxon>Actinomycetes</taxon>
        <taxon>Micromonosporales</taxon>
        <taxon>Micromonosporaceae</taxon>
        <taxon>Micromonospora</taxon>
    </lineage>
</organism>
<name>A0ABY2DC26_9ACTN</name>
<protein>
    <submittedName>
        <fullName evidence="1">Imidazolonepropionase</fullName>
        <ecNumber evidence="1">3.5.2.7</ecNumber>
    </submittedName>
</protein>
<evidence type="ECO:0000313" key="2">
    <source>
        <dbReference type="Proteomes" id="UP000295626"/>
    </source>
</evidence>
<dbReference type="SUPFAM" id="SSF51338">
    <property type="entry name" value="Composite domain of metallo-dependent hydrolases"/>
    <property type="match status" value="1"/>
</dbReference>
<comment type="caution">
    <text evidence="1">The sequence shown here is derived from an EMBL/GenBank/DDBJ whole genome shotgun (WGS) entry which is preliminary data.</text>
</comment>
<evidence type="ECO:0000313" key="1">
    <source>
        <dbReference type="EMBL" id="TDB81284.1"/>
    </source>
</evidence>
<accession>A0ABY2DC26</accession>
<dbReference type="Gene3D" id="2.30.40.10">
    <property type="entry name" value="Urease, subunit C, domain 1"/>
    <property type="match status" value="1"/>
</dbReference>
<dbReference type="GO" id="GO:0050480">
    <property type="term" value="F:imidazolonepropionase activity"/>
    <property type="evidence" value="ECO:0007669"/>
    <property type="project" value="UniProtKB-EC"/>
</dbReference>
<dbReference type="InterPro" id="IPR011059">
    <property type="entry name" value="Metal-dep_hydrolase_composite"/>
</dbReference>
<proteinExistence type="predicted"/>
<dbReference type="EMBL" id="SMKE01001057">
    <property type="protein sequence ID" value="TDB81284.1"/>
    <property type="molecule type" value="Genomic_DNA"/>
</dbReference>
<sequence length="75" mass="7685">MSSLLVDDIGELVTNVAGSGAGGPLGLRRDVALLVEDGRVAWIGPTRDAPAADRRIDAGRAAVLPGFVDSHAHLV</sequence>
<feature type="non-terminal residue" evidence="1">
    <location>
        <position position="75"/>
    </location>
</feature>
<gene>
    <name evidence="1" type="ORF">E1091_19020</name>
</gene>